<dbReference type="InterPro" id="IPR010982">
    <property type="entry name" value="Lambda_DNA-bd_dom_sf"/>
</dbReference>
<protein>
    <submittedName>
        <fullName evidence="5">LacI family DNA-binding transcriptional regulator</fullName>
    </submittedName>
</protein>
<dbReference type="CDD" id="cd06279">
    <property type="entry name" value="PBP1_LacI-like"/>
    <property type="match status" value="1"/>
</dbReference>
<reference evidence="6" key="1">
    <citation type="journal article" date="2019" name="Int. J. Syst. Evol. Microbiol.">
        <title>The Global Catalogue of Microorganisms (GCM) 10K type strain sequencing project: providing services to taxonomists for standard genome sequencing and annotation.</title>
        <authorList>
            <consortium name="The Broad Institute Genomics Platform"/>
            <consortium name="The Broad Institute Genome Sequencing Center for Infectious Disease"/>
            <person name="Wu L."/>
            <person name="Ma J."/>
        </authorList>
    </citation>
    <scope>NUCLEOTIDE SEQUENCE [LARGE SCALE GENOMIC DNA]</scope>
    <source>
        <strain evidence="6">JCM 18537</strain>
    </source>
</reference>
<keyword evidence="2 5" id="KW-0238">DNA-binding</keyword>
<dbReference type="EMBL" id="BAABKO010000005">
    <property type="protein sequence ID" value="GAA4781415.1"/>
    <property type="molecule type" value="Genomic_DNA"/>
</dbReference>
<evidence type="ECO:0000313" key="5">
    <source>
        <dbReference type="EMBL" id="GAA4781415.1"/>
    </source>
</evidence>
<dbReference type="InterPro" id="IPR028082">
    <property type="entry name" value="Peripla_BP_I"/>
</dbReference>
<comment type="caution">
    <text evidence="5">The sequence shown here is derived from an EMBL/GenBank/DDBJ whole genome shotgun (WGS) entry which is preliminary data.</text>
</comment>
<dbReference type="Pfam" id="PF13377">
    <property type="entry name" value="Peripla_BP_3"/>
    <property type="match status" value="1"/>
</dbReference>
<dbReference type="SMART" id="SM00354">
    <property type="entry name" value="HTH_LACI"/>
    <property type="match status" value="1"/>
</dbReference>
<dbReference type="Gene3D" id="1.10.260.40">
    <property type="entry name" value="lambda repressor-like DNA-binding domains"/>
    <property type="match status" value="1"/>
</dbReference>
<dbReference type="PANTHER" id="PTHR30146:SF138">
    <property type="entry name" value="TRANSCRIPTIONAL REGULATORY PROTEIN"/>
    <property type="match status" value="1"/>
</dbReference>
<name>A0ABP9AH45_9MICO</name>
<dbReference type="InterPro" id="IPR046335">
    <property type="entry name" value="LacI/GalR-like_sensor"/>
</dbReference>
<dbReference type="InterPro" id="IPR000843">
    <property type="entry name" value="HTH_LacI"/>
</dbReference>
<feature type="domain" description="HTH lacI-type" evidence="4">
    <location>
        <begin position="6"/>
        <end position="60"/>
    </location>
</feature>
<dbReference type="PROSITE" id="PS50932">
    <property type="entry name" value="HTH_LACI_2"/>
    <property type="match status" value="1"/>
</dbReference>
<dbReference type="PANTHER" id="PTHR30146">
    <property type="entry name" value="LACI-RELATED TRANSCRIPTIONAL REPRESSOR"/>
    <property type="match status" value="1"/>
</dbReference>
<keyword evidence="6" id="KW-1185">Reference proteome</keyword>
<keyword evidence="1" id="KW-0805">Transcription regulation</keyword>
<dbReference type="Gene3D" id="3.40.50.2300">
    <property type="match status" value="2"/>
</dbReference>
<organism evidence="5 6">
    <name type="scientific">Microbacterium gilvum</name>
    <dbReference type="NCBI Taxonomy" id="1336204"/>
    <lineage>
        <taxon>Bacteria</taxon>
        <taxon>Bacillati</taxon>
        <taxon>Actinomycetota</taxon>
        <taxon>Actinomycetes</taxon>
        <taxon>Micrococcales</taxon>
        <taxon>Microbacteriaceae</taxon>
        <taxon>Microbacterium</taxon>
    </lineage>
</organism>
<evidence type="ECO:0000313" key="6">
    <source>
        <dbReference type="Proteomes" id="UP001501645"/>
    </source>
</evidence>
<accession>A0ABP9AH45</accession>
<evidence type="ECO:0000256" key="3">
    <source>
        <dbReference type="ARBA" id="ARBA00023163"/>
    </source>
</evidence>
<dbReference type="Pfam" id="PF00356">
    <property type="entry name" value="LacI"/>
    <property type="match status" value="1"/>
</dbReference>
<dbReference type="RefSeq" id="WP_345440376.1">
    <property type="nucleotide sequence ID" value="NZ_BAABKO010000005.1"/>
</dbReference>
<evidence type="ECO:0000256" key="2">
    <source>
        <dbReference type="ARBA" id="ARBA00023125"/>
    </source>
</evidence>
<gene>
    <name evidence="5" type="ORF">GCM10023351_28150</name>
</gene>
<dbReference type="SUPFAM" id="SSF53822">
    <property type="entry name" value="Periplasmic binding protein-like I"/>
    <property type="match status" value="1"/>
</dbReference>
<dbReference type="CDD" id="cd01392">
    <property type="entry name" value="HTH_LacI"/>
    <property type="match status" value="1"/>
</dbReference>
<evidence type="ECO:0000259" key="4">
    <source>
        <dbReference type="PROSITE" id="PS50932"/>
    </source>
</evidence>
<keyword evidence="3" id="KW-0804">Transcription</keyword>
<dbReference type="GO" id="GO:0003677">
    <property type="term" value="F:DNA binding"/>
    <property type="evidence" value="ECO:0007669"/>
    <property type="project" value="UniProtKB-KW"/>
</dbReference>
<dbReference type="SUPFAM" id="SSF47413">
    <property type="entry name" value="lambda repressor-like DNA-binding domains"/>
    <property type="match status" value="1"/>
</dbReference>
<proteinExistence type="predicted"/>
<evidence type="ECO:0000256" key="1">
    <source>
        <dbReference type="ARBA" id="ARBA00023015"/>
    </source>
</evidence>
<sequence length="350" mass="37541">MKTGRVTMRDVAARANVSKTAVSLAFNDSSRLSESTLQHILATASEMGYAQDPAARMLRTRRTNSLGLLLPQQLDRVLENPYYSQFLQGVGQTCNQEGYTLLLAPPLRGSMLKSIPYAAVDGFIVSGLEYDRGEVSALRQRGIPFVLVDSEEHEGVASVEIDDAAGMETLVRHLLDLGHRQIGIAALETGDEGPWESWRGPVLRRMQGAVAALRAGGIDVDAPGIHVVQVACTREGGKSAFDELWSAPERPTAIVAFSDVIALGVLDAAKQAGVAVPADLSVTGFDDLTEAQWSQPSLTTVRQPIASKGRLAAEFLVEAIAADEGAVTRRQHRLHTTLLVRESAAAPRPA</sequence>
<dbReference type="Proteomes" id="UP001501645">
    <property type="component" value="Unassembled WGS sequence"/>
</dbReference>